<keyword evidence="6" id="KW-0675">Receptor</keyword>
<keyword evidence="7" id="KW-0325">Glycoprotein</keyword>
<reference evidence="9 10" key="1">
    <citation type="submission" date="2020-11" db="EMBL/GenBank/DDBJ databases">
        <authorList>
            <person name="Wallbank WR R."/>
            <person name="Pardo Diaz C."/>
            <person name="Kozak K."/>
            <person name="Martin S."/>
            <person name="Jiggins C."/>
            <person name="Moest M."/>
            <person name="Warren A I."/>
            <person name="Generalovic N T."/>
            <person name="Byers J.R.P. K."/>
            <person name="Montejo-Kovacevich G."/>
            <person name="Yen C E."/>
        </authorList>
    </citation>
    <scope>NUCLEOTIDE SEQUENCE [LARGE SCALE GENOMIC DNA]</scope>
</reference>
<dbReference type="PANTHER" id="PTHR42643">
    <property type="entry name" value="IONOTROPIC RECEPTOR 20A-RELATED"/>
    <property type="match status" value="1"/>
</dbReference>
<feature type="transmembrane region" description="Helical" evidence="8">
    <location>
        <begin position="278"/>
        <end position="298"/>
    </location>
</feature>
<dbReference type="PANTHER" id="PTHR42643:SF30">
    <property type="entry name" value="IONOTROPIC RECEPTOR 40A-RELATED"/>
    <property type="match status" value="1"/>
</dbReference>
<dbReference type="Gene3D" id="1.10.287.70">
    <property type="match status" value="1"/>
</dbReference>
<dbReference type="InterPro" id="IPR052192">
    <property type="entry name" value="Insect_Ionotropic_Sensory_Rcpt"/>
</dbReference>
<sequence>MLINLKIINYLVVAKNADSTKAELTTNFPYRNRMCGNYSETNDEIIAIFDEDNGLQYRLQNINLDLFYISEVRSKLFPPKIPRSLHGCEIQIVTGLWPPNVIDINREIFPGIEIEFIRVIAQHMNFVPKYLYRNNDAGRFLPNRTWTGFMGYIQRKEADIAIGAVHFDDKRFFNFDVSGWYLYNYMLWIVPLMKAPPKSAIFEHFIINSGLLAKALFISIFLTTIIAMLITARLVKTRDTKYFGQLGYVITTLIRMFLSQTHSDPPRTVQVRRIFGSWLIFCTFIIFFFQTSITSYFMSPSKAIQLDDIEQAFDLKLRISYDSYYDPFVRNASRDFEVTTRNEKLPVIPSLNLVAKGEAVTFIDRLRAIYISKQWLREDGSLPIRLLEKDPVHRYWVQVVMTEGHFLSPRVNDMVDRVWNNGFWSFKLKQYEERRATQCSVRRQVILSNDIHNIDNTKAVERYNDAIYEAFPKGDLNEEVNQIFKPTAASEEELLQMFRVSTSVSIKFSHLRTFFELYSIGMLISISVFLCEIVIFKIRKCIFEHCRRN</sequence>
<evidence type="ECO:0000313" key="9">
    <source>
        <dbReference type="EMBL" id="CAD7077181.1"/>
    </source>
</evidence>
<feature type="transmembrane region" description="Helical" evidence="8">
    <location>
        <begin position="211"/>
        <end position="230"/>
    </location>
</feature>
<evidence type="ECO:0000256" key="3">
    <source>
        <dbReference type="ARBA" id="ARBA00022692"/>
    </source>
</evidence>
<dbReference type="InParanoid" id="A0A7R8UAJ4"/>
<dbReference type="EMBL" id="LR899009">
    <property type="protein sequence ID" value="CAD7077181.1"/>
    <property type="molecule type" value="Genomic_DNA"/>
</dbReference>
<proteinExistence type="predicted"/>
<evidence type="ECO:0000256" key="1">
    <source>
        <dbReference type="ARBA" id="ARBA00004651"/>
    </source>
</evidence>
<evidence type="ECO:0000256" key="6">
    <source>
        <dbReference type="ARBA" id="ARBA00023170"/>
    </source>
</evidence>
<accession>A0A7R8UAJ4</accession>
<dbReference type="Gene3D" id="3.40.190.10">
    <property type="entry name" value="Periplasmic binding protein-like II"/>
    <property type="match status" value="1"/>
</dbReference>
<keyword evidence="4 8" id="KW-1133">Transmembrane helix</keyword>
<keyword evidence="10" id="KW-1185">Reference proteome</keyword>
<evidence type="ECO:0000256" key="5">
    <source>
        <dbReference type="ARBA" id="ARBA00023136"/>
    </source>
</evidence>
<dbReference type="Proteomes" id="UP000594454">
    <property type="component" value="Chromosome 1"/>
</dbReference>
<evidence type="ECO:0000313" key="10">
    <source>
        <dbReference type="Proteomes" id="UP000594454"/>
    </source>
</evidence>
<evidence type="ECO:0000256" key="2">
    <source>
        <dbReference type="ARBA" id="ARBA00022475"/>
    </source>
</evidence>
<keyword evidence="2" id="KW-1003">Cell membrane</keyword>
<dbReference type="OrthoDB" id="6430908at2759"/>
<keyword evidence="5 8" id="KW-0472">Membrane</keyword>
<protein>
    <submittedName>
        <fullName evidence="9">Uncharacterized protein</fullName>
    </submittedName>
</protein>
<dbReference type="AlphaFoldDB" id="A0A7R8UAJ4"/>
<evidence type="ECO:0000256" key="7">
    <source>
        <dbReference type="ARBA" id="ARBA00023180"/>
    </source>
</evidence>
<evidence type="ECO:0000256" key="8">
    <source>
        <dbReference type="SAM" id="Phobius"/>
    </source>
</evidence>
<feature type="transmembrane region" description="Helical" evidence="8">
    <location>
        <begin position="517"/>
        <end position="538"/>
    </location>
</feature>
<comment type="subcellular location">
    <subcellularLocation>
        <location evidence="1">Cell membrane</location>
        <topology evidence="1">Multi-pass membrane protein</topology>
    </subcellularLocation>
</comment>
<name>A0A7R8UAJ4_HERIL</name>
<organism evidence="9 10">
    <name type="scientific">Hermetia illucens</name>
    <name type="common">Black soldier fly</name>
    <dbReference type="NCBI Taxonomy" id="343691"/>
    <lineage>
        <taxon>Eukaryota</taxon>
        <taxon>Metazoa</taxon>
        <taxon>Ecdysozoa</taxon>
        <taxon>Arthropoda</taxon>
        <taxon>Hexapoda</taxon>
        <taxon>Insecta</taxon>
        <taxon>Pterygota</taxon>
        <taxon>Neoptera</taxon>
        <taxon>Endopterygota</taxon>
        <taxon>Diptera</taxon>
        <taxon>Brachycera</taxon>
        <taxon>Stratiomyomorpha</taxon>
        <taxon>Stratiomyidae</taxon>
        <taxon>Hermetiinae</taxon>
        <taxon>Hermetia</taxon>
    </lineage>
</organism>
<evidence type="ECO:0000256" key="4">
    <source>
        <dbReference type="ARBA" id="ARBA00022989"/>
    </source>
</evidence>
<dbReference type="GO" id="GO:0005886">
    <property type="term" value="C:plasma membrane"/>
    <property type="evidence" value="ECO:0007669"/>
    <property type="project" value="UniProtKB-SubCell"/>
</dbReference>
<gene>
    <name evidence="9" type="ORF">HERILL_LOCUS549</name>
</gene>
<dbReference type="SUPFAM" id="SSF53850">
    <property type="entry name" value="Periplasmic binding protein-like II"/>
    <property type="match status" value="1"/>
</dbReference>
<keyword evidence="3 8" id="KW-0812">Transmembrane</keyword>